<name>A0A6J7BRK3_9ZZZZ</name>
<dbReference type="AlphaFoldDB" id="A0A6J7BRK3"/>
<proteinExistence type="predicted"/>
<reference evidence="1" key="1">
    <citation type="submission" date="2020-05" db="EMBL/GenBank/DDBJ databases">
        <authorList>
            <person name="Chiriac C."/>
            <person name="Salcher M."/>
            <person name="Ghai R."/>
            <person name="Kavagutti S V."/>
        </authorList>
    </citation>
    <scope>NUCLEOTIDE SEQUENCE</scope>
</reference>
<evidence type="ECO:0000313" key="1">
    <source>
        <dbReference type="EMBL" id="CAB4848366.1"/>
    </source>
</evidence>
<gene>
    <name evidence="1" type="ORF">UFOPK3287_00308</name>
</gene>
<accession>A0A6J7BRK3</accession>
<organism evidence="1">
    <name type="scientific">freshwater metagenome</name>
    <dbReference type="NCBI Taxonomy" id="449393"/>
    <lineage>
        <taxon>unclassified sequences</taxon>
        <taxon>metagenomes</taxon>
        <taxon>ecological metagenomes</taxon>
    </lineage>
</organism>
<sequence length="103" mass="11358">MPFIGAERIEITMREMRTIGTGRRITKRAVVAQRPSSLGVIALLRITPLSILRPIITRIAGNGMRAPATARVTTEIPAYPKDLRKANGNIISARRVTNTVRPE</sequence>
<protein>
    <submittedName>
        <fullName evidence="1">Unannotated protein</fullName>
    </submittedName>
</protein>
<dbReference type="EMBL" id="CAFBJH010000010">
    <property type="protein sequence ID" value="CAB4848366.1"/>
    <property type="molecule type" value="Genomic_DNA"/>
</dbReference>